<feature type="transmembrane region" description="Helical" evidence="6">
    <location>
        <begin position="138"/>
        <end position="159"/>
    </location>
</feature>
<feature type="transmembrane region" description="Helical" evidence="6">
    <location>
        <begin position="329"/>
        <end position="351"/>
    </location>
</feature>
<evidence type="ECO:0000256" key="5">
    <source>
        <dbReference type="ARBA" id="ARBA00023136"/>
    </source>
</evidence>
<dbReference type="InterPro" id="IPR038770">
    <property type="entry name" value="Na+/solute_symporter_sf"/>
</dbReference>
<keyword evidence="9" id="KW-1185">Reference proteome</keyword>
<keyword evidence="5 6" id="KW-0472">Membrane</keyword>
<evidence type="ECO:0000256" key="7">
    <source>
        <dbReference type="SAM" id="SignalP"/>
    </source>
</evidence>
<evidence type="ECO:0000256" key="4">
    <source>
        <dbReference type="ARBA" id="ARBA00022989"/>
    </source>
</evidence>
<dbReference type="PANTHER" id="PTHR10361">
    <property type="entry name" value="SODIUM-BILE ACID COTRANSPORTER"/>
    <property type="match status" value="1"/>
</dbReference>
<dbReference type="Gene3D" id="1.20.1530.20">
    <property type="match status" value="1"/>
</dbReference>
<keyword evidence="4 6" id="KW-1133">Transmembrane helix</keyword>
<organism evidence="8 9">
    <name type="scientific">Neocallimastix californiae</name>
    <dbReference type="NCBI Taxonomy" id="1754190"/>
    <lineage>
        <taxon>Eukaryota</taxon>
        <taxon>Fungi</taxon>
        <taxon>Fungi incertae sedis</taxon>
        <taxon>Chytridiomycota</taxon>
        <taxon>Chytridiomycota incertae sedis</taxon>
        <taxon>Neocallimastigomycetes</taxon>
        <taxon>Neocallimastigales</taxon>
        <taxon>Neocallimastigaceae</taxon>
        <taxon>Neocallimastix</taxon>
    </lineage>
</organism>
<comment type="caution">
    <text evidence="8">The sequence shown here is derived from an EMBL/GenBank/DDBJ whole genome shotgun (WGS) entry which is preliminary data.</text>
</comment>
<feature type="transmembrane region" description="Helical" evidence="6">
    <location>
        <begin position="372"/>
        <end position="391"/>
    </location>
</feature>
<evidence type="ECO:0000256" key="2">
    <source>
        <dbReference type="ARBA" id="ARBA00006528"/>
    </source>
</evidence>
<dbReference type="InterPro" id="IPR002657">
    <property type="entry name" value="BilAc:Na_symport/Acr3"/>
</dbReference>
<feature type="transmembrane region" description="Helical" evidence="6">
    <location>
        <begin position="230"/>
        <end position="253"/>
    </location>
</feature>
<reference evidence="8 9" key="1">
    <citation type="submission" date="2016-08" db="EMBL/GenBank/DDBJ databases">
        <title>A Parts List for Fungal Cellulosomes Revealed by Comparative Genomics.</title>
        <authorList>
            <consortium name="DOE Joint Genome Institute"/>
            <person name="Haitjema C.H."/>
            <person name="Gilmore S.P."/>
            <person name="Henske J.K."/>
            <person name="Solomon K.V."/>
            <person name="De Groot R."/>
            <person name="Kuo A."/>
            <person name="Mondo S.J."/>
            <person name="Salamov A.A."/>
            <person name="Labutti K."/>
            <person name="Zhao Z."/>
            <person name="Chiniquy J."/>
            <person name="Barry K."/>
            <person name="Brewer H.M."/>
            <person name="Purvine S.O."/>
            <person name="Wright A.T."/>
            <person name="Boxma B."/>
            <person name="Van Alen T."/>
            <person name="Hackstein J.H."/>
            <person name="Baker S.E."/>
            <person name="Grigoriev I.V."/>
            <person name="O'Malley M.A."/>
        </authorList>
    </citation>
    <scope>NUCLEOTIDE SEQUENCE [LARGE SCALE GENOMIC DNA]</scope>
    <source>
        <strain evidence="8 9">G1</strain>
    </source>
</reference>
<feature type="transmembrane region" description="Helical" evidence="6">
    <location>
        <begin position="299"/>
        <end position="317"/>
    </location>
</feature>
<keyword evidence="3 6" id="KW-0812">Transmembrane</keyword>
<comment type="similarity">
    <text evidence="2">Belongs to the bile acid:sodium symporter (BASS) (TC 2.A.28) family.</text>
</comment>
<dbReference type="OrthoDB" id="2143489at2759"/>
<proteinExistence type="inferred from homology"/>
<gene>
    <name evidence="8" type="ORF">LY90DRAFT_669376</name>
</gene>
<dbReference type="PANTHER" id="PTHR10361:SF28">
    <property type="entry name" value="P3 PROTEIN-RELATED"/>
    <property type="match status" value="1"/>
</dbReference>
<dbReference type="AlphaFoldDB" id="A0A1Y2DB64"/>
<dbReference type="InterPro" id="IPR004710">
    <property type="entry name" value="Bilac:Na_transpt"/>
</dbReference>
<evidence type="ECO:0000256" key="6">
    <source>
        <dbReference type="SAM" id="Phobius"/>
    </source>
</evidence>
<feature type="transmembrane region" description="Helical" evidence="6">
    <location>
        <begin position="201"/>
        <end position="223"/>
    </location>
</feature>
<evidence type="ECO:0000313" key="9">
    <source>
        <dbReference type="Proteomes" id="UP000193920"/>
    </source>
</evidence>
<dbReference type="EMBL" id="MCOG01000073">
    <property type="protein sequence ID" value="ORY56501.1"/>
    <property type="molecule type" value="Genomic_DNA"/>
</dbReference>
<sequence>MHNLLRLISFTIVYGLIIICTKANDVIFDSECLVQNELYINENDKIEFSFTIENASSKLNVTFMSNNSDQFNIEPQNIIIDNNQTPNINNNMTLYGYNYGSSTLHLNIKPLDEGDQKEINKTIKVNVLHSEKKLFDSLLIAFTVFFLFFVGTGMPLATVIKSLKVNKAKPLIAGILSQIIIVPLIAYGLSKIFQLNDISSYSVMMIASSPGSLYATILVYYIGGDKPLSICLCLISTLLSTITFPLIMALSGLINNINLSNFIPIWQTLSASFMQLIPISIGWIVAYYFPIVSMYSSKLLPLVGALALLTTIISSFLKMGTSFLEQWEVYVISISISLVSYSLGWILSKLIKLNPFQCRSVCFHVGMQNTTIPIAIIQVSTGCLSPFLSIFPAHYSVYNMIIGIIIFLIFLFFFSVVETVVEDSEIIEYRKSLENQLAEVEHKTENPNNRMISVISNISIINDSSSEKSTETNESLKKAKINI</sequence>
<evidence type="ECO:0000313" key="8">
    <source>
        <dbReference type="EMBL" id="ORY56501.1"/>
    </source>
</evidence>
<evidence type="ECO:0000256" key="3">
    <source>
        <dbReference type="ARBA" id="ARBA00022692"/>
    </source>
</evidence>
<accession>A0A1Y2DB64</accession>
<name>A0A1Y2DB64_9FUNG</name>
<comment type="subcellular location">
    <subcellularLocation>
        <location evidence="1">Membrane</location>
        <topology evidence="1">Multi-pass membrane protein</topology>
    </subcellularLocation>
</comment>
<feature type="transmembrane region" description="Helical" evidence="6">
    <location>
        <begin position="171"/>
        <end position="189"/>
    </location>
</feature>
<feature type="signal peptide" evidence="7">
    <location>
        <begin position="1"/>
        <end position="23"/>
    </location>
</feature>
<dbReference type="Proteomes" id="UP000193920">
    <property type="component" value="Unassembled WGS sequence"/>
</dbReference>
<feature type="chain" id="PRO_5011005961" evidence="7">
    <location>
        <begin position="24"/>
        <end position="483"/>
    </location>
</feature>
<protein>
    <submittedName>
        <fullName evidence="8">Uncharacterized protein</fullName>
    </submittedName>
</protein>
<dbReference type="GO" id="GO:0016020">
    <property type="term" value="C:membrane"/>
    <property type="evidence" value="ECO:0007669"/>
    <property type="project" value="UniProtKB-SubCell"/>
</dbReference>
<dbReference type="Pfam" id="PF01758">
    <property type="entry name" value="SBF"/>
    <property type="match status" value="1"/>
</dbReference>
<evidence type="ECO:0000256" key="1">
    <source>
        <dbReference type="ARBA" id="ARBA00004141"/>
    </source>
</evidence>
<feature type="transmembrane region" description="Helical" evidence="6">
    <location>
        <begin position="397"/>
        <end position="421"/>
    </location>
</feature>
<keyword evidence="7" id="KW-0732">Signal</keyword>
<feature type="transmembrane region" description="Helical" evidence="6">
    <location>
        <begin position="273"/>
        <end position="292"/>
    </location>
</feature>